<comment type="caution">
    <text evidence="3">The sequence shown here is derived from an EMBL/GenBank/DDBJ whole genome shotgun (WGS) entry which is preliminary data.</text>
</comment>
<reference evidence="4" key="1">
    <citation type="submission" date="2019-07" db="EMBL/GenBank/DDBJ databases">
        <title>De Novo Assembly of kiwifruit Actinidia rufa.</title>
        <authorList>
            <person name="Sugita-Konishi S."/>
            <person name="Sato K."/>
            <person name="Mori E."/>
            <person name="Abe Y."/>
            <person name="Kisaki G."/>
            <person name="Hamano K."/>
            <person name="Suezawa K."/>
            <person name="Otani M."/>
            <person name="Fukuda T."/>
            <person name="Manabe T."/>
            <person name="Gomi K."/>
            <person name="Tabuchi M."/>
            <person name="Akimitsu K."/>
            <person name="Kataoka I."/>
        </authorList>
    </citation>
    <scope>NUCLEOTIDE SEQUENCE [LARGE SCALE GENOMIC DNA]</scope>
    <source>
        <strain evidence="4">cv. Fuchu</strain>
    </source>
</reference>
<accession>A0A7J0DNR1</accession>
<keyword evidence="1" id="KW-0175">Coiled coil</keyword>
<evidence type="ECO:0000313" key="3">
    <source>
        <dbReference type="EMBL" id="GFS38241.1"/>
    </source>
</evidence>
<organism evidence="3 4">
    <name type="scientific">Actinidia rufa</name>
    <dbReference type="NCBI Taxonomy" id="165716"/>
    <lineage>
        <taxon>Eukaryota</taxon>
        <taxon>Viridiplantae</taxon>
        <taxon>Streptophyta</taxon>
        <taxon>Embryophyta</taxon>
        <taxon>Tracheophyta</taxon>
        <taxon>Spermatophyta</taxon>
        <taxon>Magnoliopsida</taxon>
        <taxon>eudicotyledons</taxon>
        <taxon>Gunneridae</taxon>
        <taxon>Pentapetalae</taxon>
        <taxon>asterids</taxon>
        <taxon>Ericales</taxon>
        <taxon>Actinidiaceae</taxon>
        <taxon>Actinidia</taxon>
    </lineage>
</organism>
<evidence type="ECO:0000256" key="2">
    <source>
        <dbReference type="SAM" id="MobiDB-lite"/>
    </source>
</evidence>
<gene>
    <name evidence="3" type="ORF">Acr_00g0056420</name>
</gene>
<keyword evidence="4" id="KW-1185">Reference proteome</keyword>
<sequence length="361" mass="40978">MASEITVDLENSLPSWIFDHLGDCSFMEIEVKDYPTSTRKDPAKLSPYEASWAGETIMLACLEEVAFYKAAFQVGLRFSIYPTLRRILVFHNVYLTELSLNAWWSMVYALVFLKCFTISSTRMASSGGDNAEEKNVGDAPHVGANEDESCHSRDDSVEYVRTIRKRLRTGILSFLPNEMWLKITGAKIWPPSFVKLDSSSSSFKIWSNSRLPPKLRLDELTKLAKAAKTTPSIGDKGVHIDERLLKRTKMWQSWHIGQLGSGSRARGFGGLKTSSGGDARWTTRDFEKRVAKLVTNKECSDVALVRMEKDMANLKRTKENFDVVVEKLEKKVAELKRRENLSKKLAINEFKASKEYKKVVE</sequence>
<dbReference type="Proteomes" id="UP000585474">
    <property type="component" value="Unassembled WGS sequence"/>
</dbReference>
<feature type="coiled-coil region" evidence="1">
    <location>
        <begin position="311"/>
        <end position="345"/>
    </location>
</feature>
<name>A0A7J0DNR1_9ERIC</name>
<evidence type="ECO:0000256" key="1">
    <source>
        <dbReference type="SAM" id="Coils"/>
    </source>
</evidence>
<dbReference type="AlphaFoldDB" id="A0A7J0DNR1"/>
<proteinExistence type="predicted"/>
<protein>
    <submittedName>
        <fullName evidence="3">Uncharacterized protein</fullName>
    </submittedName>
</protein>
<feature type="region of interest" description="Disordered" evidence="2">
    <location>
        <begin position="125"/>
        <end position="150"/>
    </location>
</feature>
<dbReference type="EMBL" id="BJWL01000305">
    <property type="protein sequence ID" value="GFS38241.1"/>
    <property type="molecule type" value="Genomic_DNA"/>
</dbReference>
<evidence type="ECO:0000313" key="4">
    <source>
        <dbReference type="Proteomes" id="UP000585474"/>
    </source>
</evidence>